<dbReference type="Gene3D" id="3.40.30.10">
    <property type="entry name" value="Glutaredoxin"/>
    <property type="match status" value="1"/>
</dbReference>
<dbReference type="Pfam" id="PF00578">
    <property type="entry name" value="AhpC-TSA"/>
    <property type="match status" value="1"/>
</dbReference>
<organism evidence="3 4">
    <name type="scientific">Catenuloplanes nepalensis</name>
    <dbReference type="NCBI Taxonomy" id="587533"/>
    <lineage>
        <taxon>Bacteria</taxon>
        <taxon>Bacillati</taxon>
        <taxon>Actinomycetota</taxon>
        <taxon>Actinomycetes</taxon>
        <taxon>Micromonosporales</taxon>
        <taxon>Micromonosporaceae</taxon>
        <taxon>Catenuloplanes</taxon>
    </lineage>
</organism>
<dbReference type="Proteomes" id="UP001240984">
    <property type="component" value="Unassembled WGS sequence"/>
</dbReference>
<evidence type="ECO:0000259" key="2">
    <source>
        <dbReference type="PROSITE" id="PS51352"/>
    </source>
</evidence>
<keyword evidence="3" id="KW-0413">Isomerase</keyword>
<keyword evidence="1" id="KW-0812">Transmembrane</keyword>
<accession>A0ABT9N4R3</accession>
<comment type="caution">
    <text evidence="3">The sequence shown here is derived from an EMBL/GenBank/DDBJ whole genome shotgun (WGS) entry which is preliminary data.</text>
</comment>
<dbReference type="SUPFAM" id="SSF52833">
    <property type="entry name" value="Thioredoxin-like"/>
    <property type="match status" value="1"/>
</dbReference>
<reference evidence="3 4" key="1">
    <citation type="submission" date="2023-07" db="EMBL/GenBank/DDBJ databases">
        <title>Sequencing the genomes of 1000 actinobacteria strains.</title>
        <authorList>
            <person name="Klenk H.-P."/>
        </authorList>
    </citation>
    <scope>NUCLEOTIDE SEQUENCE [LARGE SCALE GENOMIC DNA]</scope>
    <source>
        <strain evidence="3 4">DSM 44710</strain>
    </source>
</reference>
<gene>
    <name evidence="3" type="ORF">J2S43_007201</name>
</gene>
<feature type="domain" description="Thioredoxin" evidence="2">
    <location>
        <begin position="50"/>
        <end position="189"/>
    </location>
</feature>
<protein>
    <submittedName>
        <fullName evidence="3">Thiol-disulfide isomerase/thioredoxin</fullName>
    </submittedName>
</protein>
<dbReference type="InterPro" id="IPR000866">
    <property type="entry name" value="AhpC/TSA"/>
</dbReference>
<evidence type="ECO:0000313" key="3">
    <source>
        <dbReference type="EMBL" id="MDP9798689.1"/>
    </source>
</evidence>
<name>A0ABT9N4R3_9ACTN</name>
<feature type="transmembrane region" description="Helical" evidence="1">
    <location>
        <begin position="6"/>
        <end position="26"/>
    </location>
</feature>
<dbReference type="InterPro" id="IPR036249">
    <property type="entry name" value="Thioredoxin-like_sf"/>
</dbReference>
<evidence type="ECO:0000313" key="4">
    <source>
        <dbReference type="Proteomes" id="UP001240984"/>
    </source>
</evidence>
<dbReference type="PROSITE" id="PS51352">
    <property type="entry name" value="THIOREDOXIN_2"/>
    <property type="match status" value="1"/>
</dbReference>
<keyword evidence="1" id="KW-0472">Membrane</keyword>
<dbReference type="EMBL" id="JAUSRA010000001">
    <property type="protein sequence ID" value="MDP9798689.1"/>
    <property type="molecule type" value="Genomic_DNA"/>
</dbReference>
<dbReference type="PROSITE" id="PS00194">
    <property type="entry name" value="THIOREDOXIN_1"/>
    <property type="match status" value="1"/>
</dbReference>
<proteinExistence type="predicted"/>
<dbReference type="RefSeq" id="WP_306836766.1">
    <property type="nucleotide sequence ID" value="NZ_JAUSRA010000001.1"/>
</dbReference>
<keyword evidence="4" id="KW-1185">Reference proteome</keyword>
<sequence length="189" mass="19416">MSVLGVAVVMVGLVAAVNLILTTAVIRRLRVLAEQTTDPHPARFPAQAILPPGERVGEFAVEDAAGAALSHTDLAGSVLAGFFTPGCEPCQALLPRFADRAGALPAIGWQALAVIVVDPDDDVDEYRRLLAPVARVVVEAPHGPVQTAFGADAYPALAVVDPDRTIVASGTDATVLEALPVRSAVATGA</sequence>
<evidence type="ECO:0000256" key="1">
    <source>
        <dbReference type="SAM" id="Phobius"/>
    </source>
</evidence>
<dbReference type="GO" id="GO:0016853">
    <property type="term" value="F:isomerase activity"/>
    <property type="evidence" value="ECO:0007669"/>
    <property type="project" value="UniProtKB-KW"/>
</dbReference>
<keyword evidence="1" id="KW-1133">Transmembrane helix</keyword>
<dbReference type="InterPro" id="IPR013766">
    <property type="entry name" value="Thioredoxin_domain"/>
</dbReference>
<dbReference type="InterPro" id="IPR017937">
    <property type="entry name" value="Thioredoxin_CS"/>
</dbReference>